<dbReference type="GO" id="GO:0005524">
    <property type="term" value="F:ATP binding"/>
    <property type="evidence" value="ECO:0007669"/>
    <property type="project" value="UniProtKB-KW"/>
</dbReference>
<sequence length="111" mass="11366">MALLGIQDVTLNLGTGKLLDGATLHVEQGERICLVGRNGAGKSTLLRLMAGDLRPDAGEVVRTPGMRFGSMPQEVPVDMTGPVFGIVAGGLGAEGEALAAFHVLEAAREAG</sequence>
<dbReference type="PANTHER" id="PTHR42855:SF1">
    <property type="entry name" value="ABC TRANSPORTER DOMAIN-CONTAINING PROTEIN"/>
    <property type="match status" value="1"/>
</dbReference>
<comment type="caution">
    <text evidence="2">The sequence shown here is derived from an EMBL/GenBank/DDBJ whole genome shotgun (WGS) entry which is preliminary data.</text>
</comment>
<dbReference type="InterPro" id="IPR051309">
    <property type="entry name" value="ABCF_ATPase"/>
</dbReference>
<dbReference type="RefSeq" id="WP_196610365.1">
    <property type="nucleotide sequence ID" value="NZ_VRYY01000583.1"/>
</dbReference>
<evidence type="ECO:0000259" key="1">
    <source>
        <dbReference type="Pfam" id="PF00005"/>
    </source>
</evidence>
<feature type="domain" description="ABC transporter" evidence="1">
    <location>
        <begin position="19"/>
        <end position="61"/>
    </location>
</feature>
<keyword evidence="3" id="KW-1185">Reference proteome</keyword>
<evidence type="ECO:0000313" key="3">
    <source>
        <dbReference type="Proteomes" id="UP001194469"/>
    </source>
</evidence>
<dbReference type="Gene3D" id="3.40.50.300">
    <property type="entry name" value="P-loop containing nucleotide triphosphate hydrolases"/>
    <property type="match status" value="1"/>
</dbReference>
<dbReference type="InterPro" id="IPR027417">
    <property type="entry name" value="P-loop_NTPase"/>
</dbReference>
<name>A0ABS0J7S0_9BACT</name>
<organism evidence="2 3">
    <name type="scientific">Nitratidesulfovibrio oxamicus</name>
    <dbReference type="NCBI Taxonomy" id="32016"/>
    <lineage>
        <taxon>Bacteria</taxon>
        <taxon>Pseudomonadati</taxon>
        <taxon>Thermodesulfobacteriota</taxon>
        <taxon>Desulfovibrionia</taxon>
        <taxon>Desulfovibrionales</taxon>
        <taxon>Desulfovibrionaceae</taxon>
        <taxon>Nitratidesulfovibrio</taxon>
    </lineage>
</organism>
<keyword evidence="2" id="KW-0067">ATP-binding</keyword>
<dbReference type="Proteomes" id="UP001194469">
    <property type="component" value="Unassembled WGS sequence"/>
</dbReference>
<dbReference type="InterPro" id="IPR003439">
    <property type="entry name" value="ABC_transporter-like_ATP-bd"/>
</dbReference>
<feature type="non-terminal residue" evidence="2">
    <location>
        <position position="111"/>
    </location>
</feature>
<accession>A0ABS0J7S0</accession>
<dbReference type="Pfam" id="PF00005">
    <property type="entry name" value="ABC_tran"/>
    <property type="match status" value="1"/>
</dbReference>
<dbReference type="EMBL" id="VRYY01000583">
    <property type="protein sequence ID" value="MBG3878449.1"/>
    <property type="molecule type" value="Genomic_DNA"/>
</dbReference>
<evidence type="ECO:0000313" key="2">
    <source>
        <dbReference type="EMBL" id="MBG3878449.1"/>
    </source>
</evidence>
<proteinExistence type="predicted"/>
<protein>
    <submittedName>
        <fullName evidence="2">ABC-F family ATP-binding cassette domain-containing protein</fullName>
    </submittedName>
</protein>
<keyword evidence="2" id="KW-0547">Nucleotide-binding</keyword>
<dbReference type="SUPFAM" id="SSF52540">
    <property type="entry name" value="P-loop containing nucleoside triphosphate hydrolases"/>
    <property type="match status" value="1"/>
</dbReference>
<reference evidence="2 3" key="1">
    <citation type="submission" date="2019-08" db="EMBL/GenBank/DDBJ databases">
        <authorList>
            <person name="Luo N."/>
        </authorList>
    </citation>
    <scope>NUCLEOTIDE SEQUENCE [LARGE SCALE GENOMIC DNA]</scope>
    <source>
        <strain evidence="2 3">NCIMB 9442</strain>
    </source>
</reference>
<gene>
    <name evidence="2" type="ORF">FVW20_15890</name>
</gene>
<dbReference type="PANTHER" id="PTHR42855">
    <property type="entry name" value="ABC TRANSPORTER ATP-BINDING SUBUNIT"/>
    <property type="match status" value="1"/>
</dbReference>